<dbReference type="Pfam" id="PF01596">
    <property type="entry name" value="Methyltransf_3"/>
    <property type="match status" value="1"/>
</dbReference>
<dbReference type="InterPro" id="IPR002935">
    <property type="entry name" value="SAM_O-MeTrfase"/>
</dbReference>
<feature type="non-terminal residue" evidence="7">
    <location>
        <position position="1"/>
    </location>
</feature>
<dbReference type="GO" id="GO:0006584">
    <property type="term" value="P:catecholamine metabolic process"/>
    <property type="evidence" value="ECO:0007669"/>
    <property type="project" value="UniProtKB-KW"/>
</dbReference>
<keyword evidence="8" id="KW-1185">Reference proteome</keyword>
<gene>
    <name evidence="7" type="ORF">K493DRAFT_128880</name>
</gene>
<organism evidence="7 8">
    <name type="scientific">Basidiobolus meristosporus CBS 931.73</name>
    <dbReference type="NCBI Taxonomy" id="1314790"/>
    <lineage>
        <taxon>Eukaryota</taxon>
        <taxon>Fungi</taxon>
        <taxon>Fungi incertae sedis</taxon>
        <taxon>Zoopagomycota</taxon>
        <taxon>Entomophthoromycotina</taxon>
        <taxon>Basidiobolomycetes</taxon>
        <taxon>Basidiobolales</taxon>
        <taxon>Basidiobolaceae</taxon>
        <taxon>Basidiobolus</taxon>
    </lineage>
</organism>
<accession>A0A1Y1Y3S3</accession>
<keyword evidence="4" id="KW-0949">S-adenosyl-L-methionine</keyword>
<dbReference type="OrthoDB" id="186626at2759"/>
<protein>
    <recommendedName>
        <fullName evidence="1">catechol O-methyltransferase</fullName>
        <ecNumber evidence="1">2.1.1.6</ecNumber>
    </recommendedName>
</protein>
<comment type="caution">
    <text evidence="7">The sequence shown here is derived from an EMBL/GenBank/DDBJ whole genome shotgun (WGS) entry which is preliminary data.</text>
</comment>
<proteinExistence type="inferred from homology"/>
<dbReference type="EC" id="2.1.1.6" evidence="1"/>
<dbReference type="Gene3D" id="3.40.50.150">
    <property type="entry name" value="Vaccinia Virus protein VP39"/>
    <property type="match status" value="1"/>
</dbReference>
<name>A0A1Y1Y3S3_9FUNG</name>
<evidence type="ECO:0000313" key="7">
    <source>
        <dbReference type="EMBL" id="ORX92366.1"/>
    </source>
</evidence>
<keyword evidence="2 7" id="KW-0489">Methyltransferase</keyword>
<dbReference type="GO" id="GO:0016206">
    <property type="term" value="F:catechol O-methyltransferase activity"/>
    <property type="evidence" value="ECO:0007669"/>
    <property type="project" value="UniProtKB-EC"/>
</dbReference>
<dbReference type="PANTHER" id="PTHR43836">
    <property type="entry name" value="CATECHOL O-METHYLTRANSFERASE 1-RELATED"/>
    <property type="match status" value="1"/>
</dbReference>
<evidence type="ECO:0000256" key="3">
    <source>
        <dbReference type="ARBA" id="ARBA00022679"/>
    </source>
</evidence>
<sequence length="148" mass="16771">LMHISDKKGEYMDDLIRKHNTNVMVELGGYLGYSALRFSNLLPANEHYYSFEMNPEFASVAQKVIDHAGLSFKVTIIVGEFKVSSNEFLSTYGVKKVVLVFIDHWMEAYAQDLKIIEEAQWLRSGSTVVADNIILPGAPEYKAYIENS</sequence>
<dbReference type="FunCoup" id="A0A1Y1Y3S3">
    <property type="interactions" value="150"/>
</dbReference>
<feature type="non-terminal residue" evidence="7">
    <location>
        <position position="148"/>
    </location>
</feature>
<evidence type="ECO:0000256" key="6">
    <source>
        <dbReference type="ARBA" id="ARBA00023453"/>
    </source>
</evidence>
<reference evidence="7 8" key="1">
    <citation type="submission" date="2016-07" db="EMBL/GenBank/DDBJ databases">
        <title>Pervasive Adenine N6-methylation of Active Genes in Fungi.</title>
        <authorList>
            <consortium name="DOE Joint Genome Institute"/>
            <person name="Mondo S.J."/>
            <person name="Dannebaum R.O."/>
            <person name="Kuo R.C."/>
            <person name="Labutti K."/>
            <person name="Haridas S."/>
            <person name="Kuo A."/>
            <person name="Salamov A."/>
            <person name="Ahrendt S.R."/>
            <person name="Lipzen A."/>
            <person name="Sullivan W."/>
            <person name="Andreopoulos W.B."/>
            <person name="Clum A."/>
            <person name="Lindquist E."/>
            <person name="Daum C."/>
            <person name="Ramamoorthy G.K."/>
            <person name="Gryganskyi A."/>
            <person name="Culley D."/>
            <person name="Magnuson J.K."/>
            <person name="James T.Y."/>
            <person name="O'Malley M.A."/>
            <person name="Stajich J.E."/>
            <person name="Spatafora J.W."/>
            <person name="Visel A."/>
            <person name="Grigoriev I.V."/>
        </authorList>
    </citation>
    <scope>NUCLEOTIDE SEQUENCE [LARGE SCALE GENOMIC DNA]</scope>
    <source>
        <strain evidence="7 8">CBS 931.73</strain>
    </source>
</reference>
<evidence type="ECO:0000256" key="1">
    <source>
        <dbReference type="ARBA" id="ARBA00012880"/>
    </source>
</evidence>
<keyword evidence="3 7" id="KW-0808">Transferase</keyword>
<dbReference type="SUPFAM" id="SSF53335">
    <property type="entry name" value="S-adenosyl-L-methionine-dependent methyltransferases"/>
    <property type="match status" value="1"/>
</dbReference>
<dbReference type="PANTHER" id="PTHR43836:SF2">
    <property type="entry name" value="CATECHOL O-METHYLTRANSFERASE 1-RELATED"/>
    <property type="match status" value="1"/>
</dbReference>
<dbReference type="EMBL" id="MCFE01000280">
    <property type="protein sequence ID" value="ORX92366.1"/>
    <property type="molecule type" value="Genomic_DNA"/>
</dbReference>
<dbReference type="Proteomes" id="UP000193498">
    <property type="component" value="Unassembled WGS sequence"/>
</dbReference>
<dbReference type="AlphaFoldDB" id="A0A1Y1Y3S3"/>
<dbReference type="InParanoid" id="A0A1Y1Y3S3"/>
<dbReference type="PROSITE" id="PS51682">
    <property type="entry name" value="SAM_OMT_I"/>
    <property type="match status" value="1"/>
</dbReference>
<evidence type="ECO:0000256" key="5">
    <source>
        <dbReference type="ARBA" id="ARBA00022939"/>
    </source>
</evidence>
<evidence type="ECO:0000313" key="8">
    <source>
        <dbReference type="Proteomes" id="UP000193498"/>
    </source>
</evidence>
<dbReference type="InterPro" id="IPR029063">
    <property type="entry name" value="SAM-dependent_MTases_sf"/>
</dbReference>
<evidence type="ECO:0000256" key="4">
    <source>
        <dbReference type="ARBA" id="ARBA00022691"/>
    </source>
</evidence>
<evidence type="ECO:0000256" key="2">
    <source>
        <dbReference type="ARBA" id="ARBA00022603"/>
    </source>
</evidence>
<comment type="similarity">
    <text evidence="6">Belongs to the class I-like SAM-binding methyltransferase superfamily. Cation-dependent O-methyltransferase family.</text>
</comment>
<dbReference type="GO" id="GO:0032259">
    <property type="term" value="P:methylation"/>
    <property type="evidence" value="ECO:0007669"/>
    <property type="project" value="UniProtKB-KW"/>
</dbReference>
<keyword evidence="5" id="KW-0128">Catecholamine metabolism</keyword>
<dbReference type="STRING" id="1314790.A0A1Y1Y3S3"/>